<feature type="transmembrane region" description="Helical" evidence="1">
    <location>
        <begin position="90"/>
        <end position="109"/>
    </location>
</feature>
<feature type="transmembrane region" description="Helical" evidence="1">
    <location>
        <begin position="129"/>
        <end position="148"/>
    </location>
</feature>
<gene>
    <name evidence="2" type="ORF">SAMN05421810_1094</name>
</gene>
<dbReference type="AlphaFoldDB" id="A0A1I5ZB21"/>
<dbReference type="RefSeq" id="WP_092533902.1">
    <property type="nucleotide sequence ID" value="NZ_FOWW01000009.1"/>
</dbReference>
<feature type="transmembrane region" description="Helical" evidence="1">
    <location>
        <begin position="60"/>
        <end position="83"/>
    </location>
</feature>
<dbReference type="Pfam" id="PF14325">
    <property type="entry name" value="DUF4383"/>
    <property type="match status" value="1"/>
</dbReference>
<keyword evidence="1" id="KW-0812">Transmembrane</keyword>
<dbReference type="STRING" id="587909.SAMN05421810_1094"/>
<dbReference type="EMBL" id="FOWW01000009">
    <property type="protein sequence ID" value="SFQ53716.1"/>
    <property type="molecule type" value="Genomic_DNA"/>
</dbReference>
<accession>A0A1I5ZB21</accession>
<evidence type="ECO:0000256" key="1">
    <source>
        <dbReference type="SAM" id="Phobius"/>
    </source>
</evidence>
<evidence type="ECO:0008006" key="4">
    <source>
        <dbReference type="Google" id="ProtNLM"/>
    </source>
</evidence>
<reference evidence="3" key="1">
    <citation type="submission" date="2016-10" db="EMBL/GenBank/DDBJ databases">
        <authorList>
            <person name="Varghese N."/>
            <person name="Submissions S."/>
        </authorList>
    </citation>
    <scope>NUCLEOTIDE SEQUENCE [LARGE SCALE GENOMIC DNA]</scope>
    <source>
        <strain evidence="3">CGMCC 4.5579</strain>
    </source>
</reference>
<keyword evidence="1" id="KW-0472">Membrane</keyword>
<feature type="transmembrane region" description="Helical" evidence="1">
    <location>
        <begin position="21"/>
        <end position="40"/>
    </location>
</feature>
<dbReference type="Proteomes" id="UP000198727">
    <property type="component" value="Unassembled WGS sequence"/>
</dbReference>
<proteinExistence type="predicted"/>
<keyword evidence="3" id="KW-1185">Reference proteome</keyword>
<keyword evidence="1" id="KW-1133">Transmembrane helix</keyword>
<evidence type="ECO:0000313" key="3">
    <source>
        <dbReference type="Proteomes" id="UP000198727"/>
    </source>
</evidence>
<dbReference type="OrthoDB" id="572373at2"/>
<sequence>MAPSSTADARTARPARRPVQVIALLLGVVFLAVGVLGFVPGVTTHYADLRFAGPDSGAQLLGVFAVSVLHNLVHLGYGVAGLVTARWAGAARAFLVLGGGVYLLLWIYGVLVDRHSPANFVPLDSADNWLHLGLGLGMLALGVAGTAVERAQRRYPPPEQQGQ</sequence>
<name>A0A1I5ZB21_9PSEU</name>
<protein>
    <recommendedName>
        <fullName evidence="4">DUF4383 domain-containing protein</fullName>
    </recommendedName>
</protein>
<organism evidence="2 3">
    <name type="scientific">Amycolatopsis arida</name>
    <dbReference type="NCBI Taxonomy" id="587909"/>
    <lineage>
        <taxon>Bacteria</taxon>
        <taxon>Bacillati</taxon>
        <taxon>Actinomycetota</taxon>
        <taxon>Actinomycetes</taxon>
        <taxon>Pseudonocardiales</taxon>
        <taxon>Pseudonocardiaceae</taxon>
        <taxon>Amycolatopsis</taxon>
    </lineage>
</organism>
<evidence type="ECO:0000313" key="2">
    <source>
        <dbReference type="EMBL" id="SFQ53716.1"/>
    </source>
</evidence>